<gene>
    <name evidence="3 4" type="primary">LOC115219284</name>
</gene>
<reference evidence="3 4" key="1">
    <citation type="submission" date="2025-08" db="UniProtKB">
        <authorList>
            <consortium name="RefSeq"/>
        </authorList>
    </citation>
    <scope>IDENTIFICATION</scope>
</reference>
<protein>
    <submittedName>
        <fullName evidence="3 4">Fibronectin type 3 and ankyrin repeat domains protein 1-like</fullName>
    </submittedName>
</protein>
<feature type="repeat" description="ANK" evidence="1">
    <location>
        <begin position="274"/>
        <end position="306"/>
    </location>
</feature>
<dbReference type="PANTHER" id="PTHR24183:SF1">
    <property type="entry name" value="FIBRONECTIN TYPE 3 AND ANKYRIN REPEAT DOMAINS PROTEIN 1"/>
    <property type="match status" value="1"/>
</dbReference>
<sequence length="339" mass="38134">MEILEAKVTSSGHYSVHLNWSSSLLQFKYELLCETERIYTVVQKIEGNIAEKDKWQIAYIGYGEHTVVTNLNPSQEYLFRIRFHRSDDVYSAWSPSTKAITEKEPYYGENLHDAVSQQEFQEIHNVLQSGNVKIDVPDNEGLSALMNTARQGQTEIMKILLSFNASVNAKDDSGKTALMHACIHGQLAAVKILVQNGALYEDFDLGGSAPLHHAVDSCDCDLIEWMIRNGADVNIRDKNAHWTPLMRCASLHGNKLIALTLIRNGADIDLRDIDGKTCLMIAVINGYQTLVEVLLENNANIVIYNKNGHTAYKLAMSLEKDSIIESLMKFMEKHKIECC</sequence>
<dbReference type="CDD" id="cd00063">
    <property type="entry name" value="FN3"/>
    <property type="match status" value="1"/>
</dbReference>
<dbReference type="AlphaFoldDB" id="A0A7E6FA48"/>
<name>A0A7E6FA48_9MOLL</name>
<dbReference type="Gene3D" id="2.60.40.10">
    <property type="entry name" value="Immunoglobulins"/>
    <property type="match status" value="1"/>
</dbReference>
<feature type="repeat" description="ANK" evidence="1">
    <location>
        <begin position="206"/>
        <end position="238"/>
    </location>
</feature>
<feature type="repeat" description="ANK" evidence="1">
    <location>
        <begin position="140"/>
        <end position="172"/>
    </location>
</feature>
<dbReference type="GO" id="GO:0005634">
    <property type="term" value="C:nucleus"/>
    <property type="evidence" value="ECO:0007669"/>
    <property type="project" value="TreeGrafter"/>
</dbReference>
<dbReference type="InterPro" id="IPR003961">
    <property type="entry name" value="FN3_dom"/>
</dbReference>
<dbReference type="GO" id="GO:0042981">
    <property type="term" value="P:regulation of apoptotic process"/>
    <property type="evidence" value="ECO:0007669"/>
    <property type="project" value="TreeGrafter"/>
</dbReference>
<dbReference type="RefSeq" id="XP_036364629.1">
    <property type="nucleotide sequence ID" value="XM_036508736.1"/>
</dbReference>
<dbReference type="SMART" id="SM00248">
    <property type="entry name" value="ANK"/>
    <property type="match status" value="5"/>
</dbReference>
<accession>A0A7E6FA48</accession>
<dbReference type="SUPFAM" id="SSF48403">
    <property type="entry name" value="Ankyrin repeat"/>
    <property type="match status" value="1"/>
</dbReference>
<evidence type="ECO:0000313" key="3">
    <source>
        <dbReference type="RefSeq" id="XP_036364628.1"/>
    </source>
</evidence>
<dbReference type="KEGG" id="osn:115219284"/>
<dbReference type="InterPro" id="IPR013783">
    <property type="entry name" value="Ig-like_fold"/>
</dbReference>
<evidence type="ECO:0000256" key="1">
    <source>
        <dbReference type="PROSITE-ProRule" id="PRU00023"/>
    </source>
</evidence>
<dbReference type="InterPro" id="IPR002110">
    <property type="entry name" value="Ankyrin_rpt"/>
</dbReference>
<organism evidence="2 4">
    <name type="scientific">Octopus sinensis</name>
    <name type="common">East Asian common octopus</name>
    <dbReference type="NCBI Taxonomy" id="2607531"/>
    <lineage>
        <taxon>Eukaryota</taxon>
        <taxon>Metazoa</taxon>
        <taxon>Spiralia</taxon>
        <taxon>Lophotrochozoa</taxon>
        <taxon>Mollusca</taxon>
        <taxon>Cephalopoda</taxon>
        <taxon>Coleoidea</taxon>
        <taxon>Octopodiformes</taxon>
        <taxon>Octopoda</taxon>
        <taxon>Incirrata</taxon>
        <taxon>Octopodidae</taxon>
        <taxon>Octopus</taxon>
    </lineage>
</organism>
<dbReference type="PROSITE" id="PS50297">
    <property type="entry name" value="ANK_REP_REGION"/>
    <property type="match status" value="4"/>
</dbReference>
<dbReference type="SUPFAM" id="SSF49265">
    <property type="entry name" value="Fibronectin type III"/>
    <property type="match status" value="1"/>
</dbReference>
<keyword evidence="1" id="KW-0040">ANK repeat</keyword>
<dbReference type="InterPro" id="IPR036770">
    <property type="entry name" value="Ankyrin_rpt-contain_sf"/>
</dbReference>
<dbReference type="Proteomes" id="UP000515154">
    <property type="component" value="Linkage group LG14"/>
</dbReference>
<dbReference type="Pfam" id="PF12796">
    <property type="entry name" value="Ank_2"/>
    <property type="match status" value="2"/>
</dbReference>
<dbReference type="RefSeq" id="XP_036364628.1">
    <property type="nucleotide sequence ID" value="XM_036508735.1"/>
</dbReference>
<feature type="repeat" description="ANK" evidence="1">
    <location>
        <begin position="173"/>
        <end position="198"/>
    </location>
</feature>
<dbReference type="Gene3D" id="1.25.40.20">
    <property type="entry name" value="Ankyrin repeat-containing domain"/>
    <property type="match status" value="2"/>
</dbReference>
<evidence type="ECO:0000313" key="4">
    <source>
        <dbReference type="RefSeq" id="XP_036364629.1"/>
    </source>
</evidence>
<dbReference type="PROSITE" id="PS50088">
    <property type="entry name" value="ANK_REPEAT"/>
    <property type="match status" value="4"/>
</dbReference>
<dbReference type="PANTHER" id="PTHR24183">
    <property type="entry name" value="FIBRONECTIN TYPE 3 AND ANKYRIN REPEAT DOMAINS PROTEIN 1"/>
    <property type="match status" value="1"/>
</dbReference>
<dbReference type="InterPro" id="IPR036116">
    <property type="entry name" value="FN3_sf"/>
</dbReference>
<evidence type="ECO:0000313" key="2">
    <source>
        <dbReference type="Proteomes" id="UP000515154"/>
    </source>
</evidence>
<proteinExistence type="predicted"/>
<keyword evidence="2" id="KW-1185">Reference proteome</keyword>